<keyword evidence="2" id="KW-1185">Reference proteome</keyword>
<evidence type="ECO:0000313" key="1">
    <source>
        <dbReference type="EMBL" id="KAF0542832.1"/>
    </source>
</evidence>
<name>A0A8H4AXN3_GIGMA</name>
<sequence>MSSSGQIQIELIQELKALLFEPKDEKFNEYLNKLGTLSHVEKEAKFREFLVKMDQSNVCLGNIRSTHNNEYLTQFQINEYHKMEIVE</sequence>
<proteinExistence type="predicted"/>
<evidence type="ECO:0000313" key="2">
    <source>
        <dbReference type="Proteomes" id="UP000439903"/>
    </source>
</evidence>
<dbReference type="AlphaFoldDB" id="A0A8H4AXN3"/>
<comment type="caution">
    <text evidence="1">The sequence shown here is derived from an EMBL/GenBank/DDBJ whole genome shotgun (WGS) entry which is preliminary data.</text>
</comment>
<gene>
    <name evidence="1" type="ORF">F8M41_004303</name>
</gene>
<dbReference type="OrthoDB" id="10329882at2759"/>
<dbReference type="EMBL" id="WTPW01000140">
    <property type="protein sequence ID" value="KAF0542832.1"/>
    <property type="molecule type" value="Genomic_DNA"/>
</dbReference>
<accession>A0A8H4AXN3</accession>
<organism evidence="1 2">
    <name type="scientific">Gigaspora margarita</name>
    <dbReference type="NCBI Taxonomy" id="4874"/>
    <lineage>
        <taxon>Eukaryota</taxon>
        <taxon>Fungi</taxon>
        <taxon>Fungi incertae sedis</taxon>
        <taxon>Mucoromycota</taxon>
        <taxon>Glomeromycotina</taxon>
        <taxon>Glomeromycetes</taxon>
        <taxon>Diversisporales</taxon>
        <taxon>Gigasporaceae</taxon>
        <taxon>Gigaspora</taxon>
    </lineage>
</organism>
<protein>
    <submittedName>
        <fullName evidence="1">Uncharacterized protein</fullName>
    </submittedName>
</protein>
<reference evidence="1 2" key="1">
    <citation type="journal article" date="2019" name="Environ. Microbiol.">
        <title>At the nexus of three kingdoms: the genome of the mycorrhizal fungus Gigaspora margarita provides insights into plant, endobacterial and fungal interactions.</title>
        <authorList>
            <person name="Venice F."/>
            <person name="Ghignone S."/>
            <person name="Salvioli di Fossalunga A."/>
            <person name="Amselem J."/>
            <person name="Novero M."/>
            <person name="Xianan X."/>
            <person name="Sedzielewska Toro K."/>
            <person name="Morin E."/>
            <person name="Lipzen A."/>
            <person name="Grigoriev I.V."/>
            <person name="Henrissat B."/>
            <person name="Martin F.M."/>
            <person name="Bonfante P."/>
        </authorList>
    </citation>
    <scope>NUCLEOTIDE SEQUENCE [LARGE SCALE GENOMIC DNA]</scope>
    <source>
        <strain evidence="1 2">BEG34</strain>
    </source>
</reference>
<dbReference type="Proteomes" id="UP000439903">
    <property type="component" value="Unassembled WGS sequence"/>
</dbReference>